<gene>
    <name evidence="2" type="ORF">CRG98_048063</name>
</gene>
<keyword evidence="1" id="KW-0472">Membrane</keyword>
<feature type="non-terminal residue" evidence="2">
    <location>
        <position position="1"/>
    </location>
</feature>
<evidence type="ECO:0000256" key="1">
    <source>
        <dbReference type="SAM" id="Phobius"/>
    </source>
</evidence>
<keyword evidence="3" id="KW-1185">Reference proteome</keyword>
<comment type="caution">
    <text evidence="2">The sequence shown here is derived from an EMBL/GenBank/DDBJ whole genome shotgun (WGS) entry which is preliminary data.</text>
</comment>
<organism evidence="2 3">
    <name type="scientific">Punica granatum</name>
    <name type="common">Pomegranate</name>
    <dbReference type="NCBI Taxonomy" id="22663"/>
    <lineage>
        <taxon>Eukaryota</taxon>
        <taxon>Viridiplantae</taxon>
        <taxon>Streptophyta</taxon>
        <taxon>Embryophyta</taxon>
        <taxon>Tracheophyta</taxon>
        <taxon>Spermatophyta</taxon>
        <taxon>Magnoliopsida</taxon>
        <taxon>eudicotyledons</taxon>
        <taxon>Gunneridae</taxon>
        <taxon>Pentapetalae</taxon>
        <taxon>rosids</taxon>
        <taxon>malvids</taxon>
        <taxon>Myrtales</taxon>
        <taxon>Lythraceae</taxon>
        <taxon>Punica</taxon>
    </lineage>
</organism>
<dbReference type="Proteomes" id="UP000233551">
    <property type="component" value="Unassembled WGS sequence"/>
</dbReference>
<name>A0A2I0HJP3_PUNGR</name>
<reference evidence="2 3" key="1">
    <citation type="submission" date="2017-11" db="EMBL/GenBank/DDBJ databases">
        <title>De-novo sequencing of pomegranate (Punica granatum L.) genome.</title>
        <authorList>
            <person name="Akparov Z."/>
            <person name="Amiraslanov A."/>
            <person name="Hajiyeva S."/>
            <person name="Abbasov M."/>
            <person name="Kaur K."/>
            <person name="Hamwieh A."/>
            <person name="Solovyev V."/>
            <person name="Salamov A."/>
            <person name="Braich B."/>
            <person name="Kosarev P."/>
            <person name="Mahmoud A."/>
            <person name="Hajiyev E."/>
            <person name="Babayeva S."/>
            <person name="Izzatullayeva V."/>
            <person name="Mammadov A."/>
            <person name="Mammadov A."/>
            <person name="Sharifova S."/>
            <person name="Ojaghi J."/>
            <person name="Eynullazada K."/>
            <person name="Bayramov B."/>
            <person name="Abdulazimova A."/>
            <person name="Shahmuradov I."/>
        </authorList>
    </citation>
    <scope>NUCLEOTIDE SEQUENCE [LARGE SCALE GENOMIC DNA]</scope>
    <source>
        <strain evidence="3">cv. AG2017</strain>
        <tissue evidence="2">Leaf</tissue>
    </source>
</reference>
<feature type="transmembrane region" description="Helical" evidence="1">
    <location>
        <begin position="20"/>
        <end position="47"/>
    </location>
</feature>
<sequence length="137" mass="14056">LNERGPRRRRRSSRLEARGLLQAWSSGLGGGGGVLLLAVVAAIGCWLRKESNSVRFRFIHKTSTRLGSGAASSVGGASLCSLPPAISLKGSATSDSPIAACDSLPVLGANEAPLTVISSLSLCSAAVSRFSEAVFCN</sequence>
<proteinExistence type="predicted"/>
<accession>A0A2I0HJP3</accession>
<evidence type="ECO:0000313" key="3">
    <source>
        <dbReference type="Proteomes" id="UP000233551"/>
    </source>
</evidence>
<dbReference type="AlphaFoldDB" id="A0A2I0HJP3"/>
<keyword evidence="1" id="KW-0812">Transmembrane</keyword>
<keyword evidence="1" id="KW-1133">Transmembrane helix</keyword>
<protein>
    <submittedName>
        <fullName evidence="2">Uncharacterized protein</fullName>
    </submittedName>
</protein>
<evidence type="ECO:0000313" key="2">
    <source>
        <dbReference type="EMBL" id="PKI31546.1"/>
    </source>
</evidence>
<dbReference type="EMBL" id="PGOL01008630">
    <property type="protein sequence ID" value="PKI31546.1"/>
    <property type="molecule type" value="Genomic_DNA"/>
</dbReference>